<comment type="caution">
    <text evidence="3">The sequence shown here is derived from an EMBL/GenBank/DDBJ whole genome shotgun (WGS) entry which is preliminary data.</text>
</comment>
<dbReference type="InterPro" id="IPR011008">
    <property type="entry name" value="Dimeric_a/b-barrel"/>
</dbReference>
<evidence type="ECO:0000313" key="3">
    <source>
        <dbReference type="EMBL" id="GAA2803277.1"/>
    </source>
</evidence>
<feature type="domain" description="YCII-related" evidence="2">
    <location>
        <begin position="55"/>
        <end position="141"/>
    </location>
</feature>
<evidence type="ECO:0000313" key="4">
    <source>
        <dbReference type="Proteomes" id="UP001500979"/>
    </source>
</evidence>
<keyword evidence="4" id="KW-1185">Reference proteome</keyword>
<evidence type="ECO:0000256" key="1">
    <source>
        <dbReference type="ARBA" id="ARBA00007689"/>
    </source>
</evidence>
<organism evidence="3 4">
    <name type="scientific">Saccharopolyspora taberi</name>
    <dbReference type="NCBI Taxonomy" id="60895"/>
    <lineage>
        <taxon>Bacteria</taxon>
        <taxon>Bacillati</taxon>
        <taxon>Actinomycetota</taxon>
        <taxon>Actinomycetes</taxon>
        <taxon>Pseudonocardiales</taxon>
        <taxon>Pseudonocardiaceae</taxon>
        <taxon>Saccharopolyspora</taxon>
    </lineage>
</organism>
<evidence type="ECO:0000259" key="2">
    <source>
        <dbReference type="Pfam" id="PF03795"/>
    </source>
</evidence>
<proteinExistence type="inferred from homology"/>
<dbReference type="EMBL" id="BAAAUX010000018">
    <property type="protein sequence ID" value="GAA2803277.1"/>
    <property type="molecule type" value="Genomic_DNA"/>
</dbReference>
<dbReference type="PANTHER" id="PTHR35174:SF3">
    <property type="entry name" value="BLL7171 PROTEIN"/>
    <property type="match status" value="1"/>
</dbReference>
<dbReference type="Gene3D" id="3.30.70.1060">
    <property type="entry name" value="Dimeric alpha+beta barrel"/>
    <property type="match status" value="1"/>
</dbReference>
<dbReference type="PANTHER" id="PTHR35174">
    <property type="entry name" value="BLL7171 PROTEIN-RELATED"/>
    <property type="match status" value="1"/>
</dbReference>
<name>A0ABN3VGJ8_9PSEU</name>
<dbReference type="SUPFAM" id="SSF54909">
    <property type="entry name" value="Dimeric alpha+beta barrel"/>
    <property type="match status" value="1"/>
</dbReference>
<dbReference type="InterPro" id="IPR005545">
    <property type="entry name" value="YCII"/>
</dbReference>
<dbReference type="Pfam" id="PF03795">
    <property type="entry name" value="YCII"/>
    <property type="match status" value="1"/>
</dbReference>
<dbReference type="RefSeq" id="WP_344682431.1">
    <property type="nucleotide sequence ID" value="NZ_BAAAUX010000018.1"/>
</dbReference>
<protein>
    <submittedName>
        <fullName evidence="3">YciI family protein</fullName>
    </submittedName>
</protein>
<gene>
    <name evidence="3" type="ORF">GCM10010470_42980</name>
</gene>
<reference evidence="3 4" key="1">
    <citation type="journal article" date="2019" name="Int. J. Syst. Evol. Microbiol.">
        <title>The Global Catalogue of Microorganisms (GCM) 10K type strain sequencing project: providing services to taxonomists for standard genome sequencing and annotation.</title>
        <authorList>
            <consortium name="The Broad Institute Genomics Platform"/>
            <consortium name="The Broad Institute Genome Sequencing Center for Infectious Disease"/>
            <person name="Wu L."/>
            <person name="Ma J."/>
        </authorList>
    </citation>
    <scope>NUCLEOTIDE SEQUENCE [LARGE SCALE GENOMIC DNA]</scope>
    <source>
        <strain evidence="3 4">JCM 9383</strain>
    </source>
</reference>
<comment type="similarity">
    <text evidence="1">Belongs to the YciI family.</text>
</comment>
<accession>A0ABN3VGJ8</accession>
<dbReference type="Proteomes" id="UP001500979">
    <property type="component" value="Unassembled WGS sequence"/>
</dbReference>
<sequence>MVPTYRLNATTISVKETTVKYLLAIYSNPRNWAHPTFRHQAGVGDDDVAAMQVQFDELLAEITGSGELVEGVPLADPALARTIRVREGVAASTDGPYAEAKEQIAGYFLIDCESPERAAEIAARFPDARFGAVEVRPVMDLSGGLEM</sequence>